<evidence type="ECO:0000256" key="5">
    <source>
        <dbReference type="ARBA" id="ARBA00023001"/>
    </source>
</evidence>
<dbReference type="InParanoid" id="A0A165D7G3"/>
<dbReference type="EC" id="3.2.1.-" evidence="9"/>
<dbReference type="InterPro" id="IPR001722">
    <property type="entry name" value="Glyco_hydro_7"/>
</dbReference>
<dbReference type="GO" id="GO:0030245">
    <property type="term" value="P:cellulose catabolic process"/>
    <property type="evidence" value="ECO:0007669"/>
    <property type="project" value="UniProtKB-KW"/>
</dbReference>
<feature type="region of interest" description="Disordered" evidence="10">
    <location>
        <begin position="406"/>
        <end position="426"/>
    </location>
</feature>
<evidence type="ECO:0000256" key="11">
    <source>
        <dbReference type="SAM" id="SignalP"/>
    </source>
</evidence>
<dbReference type="InterPro" id="IPR013320">
    <property type="entry name" value="ConA-like_dom_sf"/>
</dbReference>
<name>A0A165D7G3_9APHY</name>
<evidence type="ECO:0000256" key="4">
    <source>
        <dbReference type="ARBA" id="ARBA00022801"/>
    </source>
</evidence>
<reference evidence="12 13" key="1">
    <citation type="journal article" date="2016" name="Mol. Biol. Evol.">
        <title>Comparative Genomics of Early-Diverging Mushroom-Forming Fungi Provides Insights into the Origins of Lignocellulose Decay Capabilities.</title>
        <authorList>
            <person name="Nagy L.G."/>
            <person name="Riley R."/>
            <person name="Tritt A."/>
            <person name="Adam C."/>
            <person name="Daum C."/>
            <person name="Floudas D."/>
            <person name="Sun H."/>
            <person name="Yadav J.S."/>
            <person name="Pangilinan J."/>
            <person name="Larsson K.H."/>
            <person name="Matsuura K."/>
            <person name="Barry K."/>
            <person name="Labutti K."/>
            <person name="Kuo R."/>
            <person name="Ohm R.A."/>
            <person name="Bhattacharya S.S."/>
            <person name="Shirouzu T."/>
            <person name="Yoshinaga Y."/>
            <person name="Martin F.M."/>
            <person name="Grigoriev I.V."/>
            <person name="Hibbett D.S."/>
        </authorList>
    </citation>
    <scope>NUCLEOTIDE SEQUENCE [LARGE SCALE GENOMIC DNA]</scope>
    <source>
        <strain evidence="12 13">93-53</strain>
    </source>
</reference>
<gene>
    <name evidence="12" type="ORF">LAESUDRAFT_682837</name>
</gene>
<dbReference type="InterPro" id="IPR037019">
    <property type="entry name" value="Glyco_hydro_7_sf"/>
</dbReference>
<comment type="catalytic activity">
    <reaction evidence="1">
        <text>Hydrolysis of (1-&gt;4)-beta-D-glucosidic linkages in cellulose and cellotetraose, releasing cellobiose from the non-reducing ends of the chains.</text>
        <dbReference type="EC" id="3.2.1.91"/>
    </reaction>
</comment>
<dbReference type="AlphaFoldDB" id="A0A165D7G3"/>
<dbReference type="Proteomes" id="UP000076871">
    <property type="component" value="Unassembled WGS sequence"/>
</dbReference>
<evidence type="ECO:0000256" key="8">
    <source>
        <dbReference type="ARBA" id="ARBA00023326"/>
    </source>
</evidence>
<evidence type="ECO:0000256" key="3">
    <source>
        <dbReference type="ARBA" id="ARBA00022729"/>
    </source>
</evidence>
<evidence type="ECO:0000256" key="2">
    <source>
        <dbReference type="ARBA" id="ARBA00006044"/>
    </source>
</evidence>
<keyword evidence="3 11" id="KW-0732">Signal</keyword>
<dbReference type="PANTHER" id="PTHR33753">
    <property type="entry name" value="1,4-BETA-D-GLUCAN CELLOBIOHYDROLASE B"/>
    <property type="match status" value="1"/>
</dbReference>
<keyword evidence="6" id="KW-0119">Carbohydrate metabolism</keyword>
<evidence type="ECO:0000256" key="7">
    <source>
        <dbReference type="ARBA" id="ARBA00023295"/>
    </source>
</evidence>
<protein>
    <recommendedName>
        <fullName evidence="9">Glucanase</fullName>
        <ecNumber evidence="9">3.2.1.-</ecNumber>
    </recommendedName>
</protein>
<dbReference type="FunFam" id="2.70.100.10:FF:000001">
    <property type="entry name" value="Glucanase"/>
    <property type="match status" value="1"/>
</dbReference>
<keyword evidence="4 9" id="KW-0378">Hydrolase</keyword>
<dbReference type="CDD" id="cd07999">
    <property type="entry name" value="GH7_CBH_EG"/>
    <property type="match status" value="1"/>
</dbReference>
<keyword evidence="5 9" id="KW-0136">Cellulose degradation</keyword>
<feature type="chain" id="PRO_5007856398" description="Glucanase" evidence="11">
    <location>
        <begin position="19"/>
        <end position="451"/>
    </location>
</feature>
<proteinExistence type="inferred from homology"/>
<dbReference type="Pfam" id="PF00840">
    <property type="entry name" value="Glyco_hydro_7"/>
    <property type="match status" value="1"/>
</dbReference>
<feature type="signal peptide" evidence="11">
    <location>
        <begin position="1"/>
        <end position="18"/>
    </location>
</feature>
<evidence type="ECO:0000313" key="12">
    <source>
        <dbReference type="EMBL" id="KZT04277.1"/>
    </source>
</evidence>
<dbReference type="GO" id="GO:0016162">
    <property type="term" value="F:cellulose 1,4-beta-cellobiosidase activity"/>
    <property type="evidence" value="ECO:0007669"/>
    <property type="project" value="UniProtKB-EC"/>
</dbReference>
<evidence type="ECO:0000256" key="9">
    <source>
        <dbReference type="RuleBase" id="RU361164"/>
    </source>
</evidence>
<dbReference type="EMBL" id="KV427637">
    <property type="protein sequence ID" value="KZT04277.1"/>
    <property type="molecule type" value="Genomic_DNA"/>
</dbReference>
<evidence type="ECO:0000256" key="6">
    <source>
        <dbReference type="ARBA" id="ARBA00023277"/>
    </source>
</evidence>
<dbReference type="Gene3D" id="2.70.100.10">
    <property type="entry name" value="Glycoside hydrolase, family 7, domain"/>
    <property type="match status" value="1"/>
</dbReference>
<sequence>MHRAASLLLFSLVAVVHAQQAGTLTTETHPSLTIQQCTSSGCTTLSRSVTLDANWRWVHDSSGTNCYTGNEWDTSICDTPTSCAEDCYLDGADYQGTYGVTSSGDALTLDFVTGSNVGSRLYLLENESTYQTFDLRNQEFTFTVDVSNLPCGLNGALYFSQMYADGGVSEYSNNNAGAKYGAGYCDTQCPQDLKFIGGLANVAGWTPSTNNANTGTGDMGSCCMELDIWEANAYATALTPHVCSNTEPAICTTADECGNTTATRYDSYCDHDGCDFNPYRMGNTTFYGEGMTIDTTSPFTVVTQFITSDGTSTGTLSEIRRLYVQNDVVIENSYSDISGMSAYNSITDDYCVAQKTAFGDTDEFETLGGLAQLSEAFEAGMVLVLSLWDDYTVDMLWLDSDYPTDESTSDPGVARGPCSTSSGVPATVESDYPSSNVIYSNIKYGDIGTTY</sequence>
<dbReference type="STRING" id="1314785.A0A165D7G3"/>
<dbReference type="PANTHER" id="PTHR33753:SF2">
    <property type="entry name" value="GLYCOSIDE HYDROLASE FAMILY 7 PROTEIN"/>
    <property type="match status" value="1"/>
</dbReference>
<keyword evidence="8 9" id="KW-0624">Polysaccharide degradation</keyword>
<accession>A0A165D7G3</accession>
<organism evidence="12 13">
    <name type="scientific">Laetiporus sulphureus 93-53</name>
    <dbReference type="NCBI Taxonomy" id="1314785"/>
    <lineage>
        <taxon>Eukaryota</taxon>
        <taxon>Fungi</taxon>
        <taxon>Dikarya</taxon>
        <taxon>Basidiomycota</taxon>
        <taxon>Agaricomycotina</taxon>
        <taxon>Agaricomycetes</taxon>
        <taxon>Polyporales</taxon>
        <taxon>Laetiporus</taxon>
    </lineage>
</organism>
<evidence type="ECO:0000313" key="13">
    <source>
        <dbReference type="Proteomes" id="UP000076871"/>
    </source>
</evidence>
<comment type="similarity">
    <text evidence="2 9">Belongs to the glycosyl hydrolase 7 (cellulase C) family.</text>
</comment>
<dbReference type="GeneID" id="63822833"/>
<keyword evidence="13" id="KW-1185">Reference proteome</keyword>
<evidence type="ECO:0000256" key="10">
    <source>
        <dbReference type="SAM" id="MobiDB-lite"/>
    </source>
</evidence>
<keyword evidence="7 9" id="KW-0326">Glycosidase</keyword>
<dbReference type="PRINTS" id="PR00734">
    <property type="entry name" value="GLHYDRLASE7"/>
</dbReference>
<dbReference type="RefSeq" id="XP_040762017.1">
    <property type="nucleotide sequence ID" value="XM_040905804.1"/>
</dbReference>
<dbReference type="SUPFAM" id="SSF49899">
    <property type="entry name" value="Concanavalin A-like lectins/glucanases"/>
    <property type="match status" value="1"/>
</dbReference>
<evidence type="ECO:0000256" key="1">
    <source>
        <dbReference type="ARBA" id="ARBA00001641"/>
    </source>
</evidence>
<dbReference type="OrthoDB" id="412382at2759"/>